<dbReference type="OMA" id="FWFVACT"/>
<comment type="function">
    <text evidence="6">Choline transporter.</text>
</comment>
<dbReference type="GO" id="GO:0022857">
    <property type="term" value="F:transmembrane transporter activity"/>
    <property type="evidence" value="ECO:0007669"/>
    <property type="project" value="UniProtKB-UniRule"/>
</dbReference>
<dbReference type="Pfam" id="PF04515">
    <property type="entry name" value="Choline_transpo"/>
    <property type="match status" value="1"/>
</dbReference>
<proteinExistence type="inferred from homology"/>
<sequence>DVMVSWVEILYMSLIALATAILMIVMLKLFTGVVVWMIVIFMSILVTGAAGFCWYKWYLSDKLYKSTDPTYQTPEQADVVRTWLIYSLVASGVAVVVLLVLLVMRKRIKLVVRLFKEAGSAIGRMPLLLIQPVWTLMILIAALGVLLALTFYLESSSDLYQNKSRKRFKMVYLRWYHLFGVLWISAFIVACQDLVIAGAVAVWYFSRKKSKLGWPIGRATCNLIRYHMGSVALGSFLIAVVRFARLILMTIQQRLKGATNKFAQFLLRMLHCCLVCFEKFLRFLNRNAYIQIAIHGTSFCEGARKGLIVIINNALRVLAINSVGTFLLFLNKIGCVAIVVMVGSVIIQFHQDITYTWVPLTIGGAIAFLIAHCFMLVYEICLDTIFMCFCEDCEMNNGGDKPYFMSTNLLVNISLFRSTWSNWQSNCRVTKWFLGSFGSQYYHNCGVQLQSICWNM</sequence>
<feature type="transmembrane region" description="Helical" evidence="6">
    <location>
        <begin position="355"/>
        <end position="378"/>
    </location>
</feature>
<dbReference type="PANTHER" id="PTHR12385:SF96">
    <property type="entry name" value="CHOLINE TRANSPORTER-LIKE PROTEIN"/>
    <property type="match status" value="1"/>
</dbReference>
<dbReference type="HOGENOM" id="CLU_017181_1_0_1"/>
<comment type="subcellular location">
    <subcellularLocation>
        <location evidence="6">Cell membrane</location>
        <topology evidence="6">Multi-pass membrane protein</topology>
    </subcellularLocation>
    <subcellularLocation>
        <location evidence="1">Membrane</location>
        <topology evidence="1">Multi-pass membrane protein</topology>
    </subcellularLocation>
</comment>
<keyword evidence="5 6" id="KW-0472">Membrane</keyword>
<evidence type="ECO:0000256" key="4">
    <source>
        <dbReference type="ARBA" id="ARBA00022989"/>
    </source>
</evidence>
<evidence type="ECO:0000256" key="1">
    <source>
        <dbReference type="ARBA" id="ARBA00004141"/>
    </source>
</evidence>
<feature type="transmembrane region" description="Helical" evidence="6">
    <location>
        <begin position="226"/>
        <end position="250"/>
    </location>
</feature>
<organism evidence="7 8">
    <name type="scientific">Lottia gigantea</name>
    <name type="common">Giant owl limpet</name>
    <dbReference type="NCBI Taxonomy" id="225164"/>
    <lineage>
        <taxon>Eukaryota</taxon>
        <taxon>Metazoa</taxon>
        <taxon>Spiralia</taxon>
        <taxon>Lophotrochozoa</taxon>
        <taxon>Mollusca</taxon>
        <taxon>Gastropoda</taxon>
        <taxon>Patellogastropoda</taxon>
        <taxon>Lottioidea</taxon>
        <taxon>Lottiidae</taxon>
        <taxon>Lottia</taxon>
    </lineage>
</organism>
<feature type="transmembrane region" description="Helical" evidence="6">
    <location>
        <begin position="34"/>
        <end position="57"/>
    </location>
</feature>
<evidence type="ECO:0000256" key="2">
    <source>
        <dbReference type="ARBA" id="ARBA00007168"/>
    </source>
</evidence>
<protein>
    <recommendedName>
        <fullName evidence="6">Choline transporter-like protein</fullName>
    </recommendedName>
</protein>
<dbReference type="RefSeq" id="XP_009043805.1">
    <property type="nucleotide sequence ID" value="XM_009045557.1"/>
</dbReference>
<dbReference type="AlphaFoldDB" id="V4CRV8"/>
<dbReference type="OrthoDB" id="420519at2759"/>
<evidence type="ECO:0000256" key="3">
    <source>
        <dbReference type="ARBA" id="ARBA00022692"/>
    </source>
</evidence>
<keyword evidence="8" id="KW-1185">Reference proteome</keyword>
<keyword evidence="4 6" id="KW-1133">Transmembrane helix</keyword>
<feature type="transmembrane region" description="Helical" evidence="6">
    <location>
        <begin position="173"/>
        <end position="205"/>
    </location>
</feature>
<dbReference type="InterPro" id="IPR007603">
    <property type="entry name" value="Choline_transptr-like"/>
</dbReference>
<evidence type="ECO:0000256" key="5">
    <source>
        <dbReference type="ARBA" id="ARBA00023136"/>
    </source>
</evidence>
<dbReference type="KEGG" id="lgi:LOTGIDRAFT_102496"/>
<feature type="transmembrane region" description="Helical" evidence="6">
    <location>
        <begin position="125"/>
        <end position="153"/>
    </location>
</feature>
<dbReference type="PANTHER" id="PTHR12385">
    <property type="entry name" value="CHOLINE TRANSPORTER-LIKE (SLC FAMILY 44)"/>
    <property type="match status" value="1"/>
</dbReference>
<keyword evidence="3 6" id="KW-0812">Transmembrane</keyword>
<evidence type="ECO:0000256" key="6">
    <source>
        <dbReference type="RuleBase" id="RU368066"/>
    </source>
</evidence>
<dbReference type="CTD" id="20229618"/>
<feature type="transmembrane region" description="Helical" evidence="6">
    <location>
        <begin position="83"/>
        <end position="104"/>
    </location>
</feature>
<feature type="non-terminal residue" evidence="7">
    <location>
        <position position="1"/>
    </location>
</feature>
<feature type="transmembrane region" description="Helical" evidence="6">
    <location>
        <begin position="326"/>
        <end position="349"/>
    </location>
</feature>
<evidence type="ECO:0000313" key="8">
    <source>
        <dbReference type="Proteomes" id="UP000030746"/>
    </source>
</evidence>
<dbReference type="EMBL" id="KB199650">
    <property type="protein sequence ID" value="ESP05260.1"/>
    <property type="molecule type" value="Genomic_DNA"/>
</dbReference>
<name>V4CRV8_LOTGI</name>
<dbReference type="GeneID" id="20229618"/>
<reference evidence="7 8" key="1">
    <citation type="journal article" date="2013" name="Nature">
        <title>Insights into bilaterian evolution from three spiralian genomes.</title>
        <authorList>
            <person name="Simakov O."/>
            <person name="Marletaz F."/>
            <person name="Cho S.J."/>
            <person name="Edsinger-Gonzales E."/>
            <person name="Havlak P."/>
            <person name="Hellsten U."/>
            <person name="Kuo D.H."/>
            <person name="Larsson T."/>
            <person name="Lv J."/>
            <person name="Arendt D."/>
            <person name="Savage R."/>
            <person name="Osoegawa K."/>
            <person name="de Jong P."/>
            <person name="Grimwood J."/>
            <person name="Chapman J.A."/>
            <person name="Shapiro H."/>
            <person name="Aerts A."/>
            <person name="Otillar R.P."/>
            <person name="Terry A.Y."/>
            <person name="Boore J.L."/>
            <person name="Grigoriev I.V."/>
            <person name="Lindberg D.R."/>
            <person name="Seaver E.C."/>
            <person name="Weisblat D.A."/>
            <person name="Putnam N.H."/>
            <person name="Rokhsar D.S."/>
        </authorList>
    </citation>
    <scope>NUCLEOTIDE SEQUENCE [LARGE SCALE GENOMIC DNA]</scope>
</reference>
<evidence type="ECO:0000313" key="7">
    <source>
        <dbReference type="EMBL" id="ESP05260.1"/>
    </source>
</evidence>
<feature type="transmembrane region" description="Helical" evidence="6">
    <location>
        <begin position="6"/>
        <end position="27"/>
    </location>
</feature>
<accession>V4CRV8</accession>
<gene>
    <name evidence="7" type="ORF">LOTGIDRAFT_102496</name>
</gene>
<comment type="similarity">
    <text evidence="2 6">Belongs to the CTL (choline transporter-like) family.</text>
</comment>
<dbReference type="Proteomes" id="UP000030746">
    <property type="component" value="Unassembled WGS sequence"/>
</dbReference>
<dbReference type="GO" id="GO:0005886">
    <property type="term" value="C:plasma membrane"/>
    <property type="evidence" value="ECO:0007669"/>
    <property type="project" value="UniProtKB-SubCell"/>
</dbReference>